<dbReference type="SUPFAM" id="SSF54211">
    <property type="entry name" value="Ribosomal protein S5 domain 2-like"/>
    <property type="match status" value="1"/>
</dbReference>
<dbReference type="InterPro" id="IPR013750">
    <property type="entry name" value="GHMP_kinase_C_dom"/>
</dbReference>
<protein>
    <submittedName>
        <fullName evidence="5">Beta-RFAP synthase</fullName>
    </submittedName>
</protein>
<dbReference type="InterPro" id="IPR020568">
    <property type="entry name" value="Ribosomal_Su5_D2-typ_SF"/>
</dbReference>
<evidence type="ECO:0000259" key="4">
    <source>
        <dbReference type="Pfam" id="PF08544"/>
    </source>
</evidence>
<dbReference type="PANTHER" id="PTHR20861:SF6">
    <property type="entry name" value="BETA-RIBOFURANOSYLPHENOL 5'-PHOSPHATE SYNTHASE"/>
    <property type="match status" value="1"/>
</dbReference>
<dbReference type="AlphaFoldDB" id="A0AAE3L4U0"/>
<evidence type="ECO:0000256" key="1">
    <source>
        <dbReference type="ARBA" id="ARBA00022679"/>
    </source>
</evidence>
<name>A0AAE3L4U0_9GAMM</name>
<organism evidence="5 6">
    <name type="scientific">Methylohalomonas lacus</name>
    <dbReference type="NCBI Taxonomy" id="398773"/>
    <lineage>
        <taxon>Bacteria</taxon>
        <taxon>Pseudomonadati</taxon>
        <taxon>Pseudomonadota</taxon>
        <taxon>Gammaproteobacteria</taxon>
        <taxon>Methylohalomonadales</taxon>
        <taxon>Methylohalomonadaceae</taxon>
        <taxon>Methylohalomonas</taxon>
    </lineage>
</organism>
<dbReference type="GO" id="GO:0005524">
    <property type="term" value="F:ATP binding"/>
    <property type="evidence" value="ECO:0007669"/>
    <property type="project" value="InterPro"/>
</dbReference>
<dbReference type="Gene3D" id="3.30.230.10">
    <property type="match status" value="1"/>
</dbReference>
<accession>A0AAE3L4U0</accession>
<dbReference type="PIRSF" id="PIRSF004884">
    <property type="entry name" value="Sugar_kin_arch"/>
    <property type="match status" value="1"/>
</dbReference>
<keyword evidence="6" id="KW-1185">Reference proteome</keyword>
<comment type="caution">
    <text evidence="5">The sequence shown here is derived from an EMBL/GenBank/DDBJ whole genome shotgun (WGS) entry which is preliminary data.</text>
</comment>
<gene>
    <name evidence="5" type="ORF">J2T55_002499</name>
</gene>
<dbReference type="EMBL" id="JANUCT010000023">
    <property type="protein sequence ID" value="MCS3904463.1"/>
    <property type="molecule type" value="Genomic_DNA"/>
</dbReference>
<evidence type="ECO:0000313" key="5">
    <source>
        <dbReference type="EMBL" id="MCS3904463.1"/>
    </source>
</evidence>
<evidence type="ECO:0000259" key="3">
    <source>
        <dbReference type="Pfam" id="PF00288"/>
    </source>
</evidence>
<feature type="domain" description="GHMP kinase N-terminal" evidence="3">
    <location>
        <begin position="66"/>
        <end position="129"/>
    </location>
</feature>
<dbReference type="InterPro" id="IPR004422">
    <property type="entry name" value="RFAP_synthase"/>
</dbReference>
<proteinExistence type="predicted"/>
<dbReference type="NCBIfam" id="TIGR00144">
    <property type="entry name" value="beta_RFAP_syn"/>
    <property type="match status" value="1"/>
</dbReference>
<dbReference type="GO" id="GO:0016301">
    <property type="term" value="F:kinase activity"/>
    <property type="evidence" value="ECO:0007669"/>
    <property type="project" value="UniProtKB-KW"/>
</dbReference>
<dbReference type="InterPro" id="IPR014721">
    <property type="entry name" value="Ribsml_uS5_D2-typ_fold_subgr"/>
</dbReference>
<dbReference type="InterPro" id="IPR006204">
    <property type="entry name" value="GHMP_kinase_N_dom"/>
</dbReference>
<sequence length="330" mass="34806">MSQHDAISVMAPARLHLGFVDLNGARGRRFGSLGLGIEDLGIELNASPHDSVEVSGPAAARAADYARQLLTHHGIDRGVQLTIKHTIPEHAGLGSGTQLALAVGVAVARLYDLPAAPEQVAAILDRGSRSGIGIGSFSHGGFIVDAGRGDDTLVPPVVSRLHFPEAWRLVLMFDPDCAGLSGPPERAAFENLPPMQPEVADRISWLVLMQVLPAIAEADCARFGDGISRIQQYIGDYFAPVQGGVFYSDRVAAAAEQLRAAGATGIGQSSWGPTGFAVFPSETQAHQALRGLRDAERLPDGLDIRICRGRNAPAEIQPDAAAASRRLQGL</sequence>
<dbReference type="PANTHER" id="PTHR20861">
    <property type="entry name" value="HOMOSERINE/4-DIPHOSPHOCYTIDYL-2-C-METHYL-D-ERYTHRITOL KINASE"/>
    <property type="match status" value="1"/>
</dbReference>
<dbReference type="Pfam" id="PF00288">
    <property type="entry name" value="GHMP_kinases_N"/>
    <property type="match status" value="1"/>
</dbReference>
<evidence type="ECO:0000313" key="6">
    <source>
        <dbReference type="Proteomes" id="UP001204445"/>
    </source>
</evidence>
<dbReference type="Pfam" id="PF08544">
    <property type="entry name" value="GHMP_kinases_C"/>
    <property type="match status" value="1"/>
</dbReference>
<keyword evidence="1" id="KW-0808">Transferase</keyword>
<dbReference type="Proteomes" id="UP001204445">
    <property type="component" value="Unassembled WGS sequence"/>
</dbReference>
<reference evidence="5" key="1">
    <citation type="submission" date="2022-08" db="EMBL/GenBank/DDBJ databases">
        <title>Genomic Encyclopedia of Type Strains, Phase III (KMG-III): the genomes of soil and plant-associated and newly described type strains.</title>
        <authorList>
            <person name="Whitman W."/>
        </authorList>
    </citation>
    <scope>NUCLEOTIDE SEQUENCE</scope>
    <source>
        <strain evidence="5">HMT 1</strain>
    </source>
</reference>
<feature type="domain" description="GHMP kinase C-terminal" evidence="4">
    <location>
        <begin position="212"/>
        <end position="294"/>
    </location>
</feature>
<keyword evidence="2" id="KW-0418">Kinase</keyword>
<evidence type="ECO:0000256" key="2">
    <source>
        <dbReference type="ARBA" id="ARBA00022777"/>
    </source>
</evidence>